<dbReference type="GO" id="GO:0005886">
    <property type="term" value="C:plasma membrane"/>
    <property type="evidence" value="ECO:0007669"/>
    <property type="project" value="TreeGrafter"/>
</dbReference>
<evidence type="ECO:0000256" key="2">
    <source>
        <dbReference type="ARBA" id="ARBA00022692"/>
    </source>
</evidence>
<feature type="transmembrane region" description="Helical" evidence="6">
    <location>
        <begin position="276"/>
        <end position="302"/>
    </location>
</feature>
<dbReference type="KEGG" id="dar:Daro_2100"/>
<dbReference type="GO" id="GO:0015499">
    <property type="term" value="F:formate transmembrane transporter activity"/>
    <property type="evidence" value="ECO:0007669"/>
    <property type="project" value="TreeGrafter"/>
</dbReference>
<evidence type="ECO:0000256" key="6">
    <source>
        <dbReference type="SAM" id="Phobius"/>
    </source>
</evidence>
<feature type="transmembrane region" description="Helical" evidence="6">
    <location>
        <begin position="218"/>
        <end position="243"/>
    </location>
</feature>
<accession>Q47E88</accession>
<dbReference type="Pfam" id="PF01226">
    <property type="entry name" value="Form_Nir_trans"/>
    <property type="match status" value="1"/>
</dbReference>
<evidence type="ECO:0000256" key="5">
    <source>
        <dbReference type="ARBA" id="ARBA00049660"/>
    </source>
</evidence>
<dbReference type="InterPro" id="IPR024002">
    <property type="entry name" value="For/NO2_transpt_CS"/>
</dbReference>
<dbReference type="Gene3D" id="1.20.1080.10">
    <property type="entry name" value="Glycerol uptake facilitator protein"/>
    <property type="match status" value="1"/>
</dbReference>
<feature type="transmembrane region" description="Helical" evidence="6">
    <location>
        <begin position="190"/>
        <end position="211"/>
    </location>
</feature>
<keyword evidence="4 6" id="KW-0472">Membrane</keyword>
<feature type="transmembrane region" description="Helical" evidence="6">
    <location>
        <begin position="56"/>
        <end position="81"/>
    </location>
</feature>
<keyword evidence="3 6" id="KW-1133">Transmembrane helix</keyword>
<dbReference type="PANTHER" id="PTHR30520">
    <property type="entry name" value="FORMATE TRANSPORTER-RELATED"/>
    <property type="match status" value="1"/>
</dbReference>
<dbReference type="PANTHER" id="PTHR30520:SF6">
    <property type="entry name" value="FORMATE_NITRATE FAMILY TRANSPORTER (EUROFUNG)"/>
    <property type="match status" value="1"/>
</dbReference>
<evidence type="ECO:0000256" key="3">
    <source>
        <dbReference type="ARBA" id="ARBA00022989"/>
    </source>
</evidence>
<dbReference type="AlphaFoldDB" id="Q47E88"/>
<dbReference type="eggNOG" id="COG2116">
    <property type="taxonomic scope" value="Bacteria"/>
</dbReference>
<dbReference type="HOGENOM" id="CLU_036896_3_0_4"/>
<dbReference type="InterPro" id="IPR023271">
    <property type="entry name" value="Aquaporin-like"/>
</dbReference>
<name>Q47E88_DECAR</name>
<protein>
    <submittedName>
        <fullName evidence="7">Formate/nitrite transporter</fullName>
    </submittedName>
</protein>
<evidence type="ECO:0000256" key="4">
    <source>
        <dbReference type="ARBA" id="ARBA00023136"/>
    </source>
</evidence>
<dbReference type="PROSITE" id="PS01006">
    <property type="entry name" value="FORMATE_NITRITE_TP_2"/>
    <property type="match status" value="1"/>
</dbReference>
<gene>
    <name evidence="7" type="ordered locus">Daro_2100</name>
</gene>
<dbReference type="STRING" id="159087.Daro_2100"/>
<dbReference type="EMBL" id="CP000089">
    <property type="protein sequence ID" value="AAZ46843.1"/>
    <property type="molecule type" value="Genomic_DNA"/>
</dbReference>
<keyword evidence="2 6" id="KW-0812">Transmembrane</keyword>
<reference evidence="7" key="1">
    <citation type="submission" date="2005-08" db="EMBL/GenBank/DDBJ databases">
        <title>Complete sequence of Dechloromonas aromatica RCB.</title>
        <authorList>
            <person name="Salinero K.K."/>
            <person name="Copeland A."/>
            <person name="Lucas S."/>
            <person name="Lapidus A."/>
            <person name="Barry K."/>
            <person name="Detter J.C."/>
            <person name="Glavina T."/>
            <person name="Hammon N."/>
            <person name="Israni S."/>
            <person name="Pitluck S."/>
            <person name="Di Bartolo G."/>
            <person name="Trong S."/>
            <person name="Schmutz J."/>
            <person name="Larimer F."/>
            <person name="Land M."/>
            <person name="Ivanova N."/>
            <person name="Richardson P."/>
        </authorList>
    </citation>
    <scope>NUCLEOTIDE SEQUENCE</scope>
    <source>
        <strain evidence="7">RCB</strain>
    </source>
</reference>
<feature type="transmembrane region" description="Helical" evidence="6">
    <location>
        <begin position="101"/>
        <end position="127"/>
    </location>
</feature>
<proteinExistence type="inferred from homology"/>
<dbReference type="OrthoDB" id="9786493at2"/>
<evidence type="ECO:0000313" key="7">
    <source>
        <dbReference type="EMBL" id="AAZ46843.1"/>
    </source>
</evidence>
<feature type="transmembrane region" description="Helical" evidence="6">
    <location>
        <begin position="139"/>
        <end position="160"/>
    </location>
</feature>
<comment type="similarity">
    <text evidence="5">Belongs to the FNT transporter (TC 1.A.16) family.</text>
</comment>
<evidence type="ECO:0000256" key="1">
    <source>
        <dbReference type="ARBA" id="ARBA00004141"/>
    </source>
</evidence>
<sequence length="316" mass="33695">MLKKIDFGHDDHHADGGFKTAPHAESIAALSLDPLLPDAVALAAEDVGVKKAKQKLWTIFCLSMLGGAFVALGGLFATVTISGAAGHLPYGVMRLLMGATFSLGLMLVVIAGAQLFTSDALMVMAWASGRLKTVRMLRVWTTVWLGNFVGALGVAALVFLSGQYAFGHGEVGASALYLASAKSSLAPDKAFFLGILCNVLVCLAAWVAMAARSITDKILAMFFPIAAFVAAGFEHCVANMYFIPYGLFIKWWAPQSFWEDLAHLQIAPADIPIDQFVINLAAVTLGNWVGGALFVGGIYWLIYRKDDGATKECIAD</sequence>
<organism evidence="7">
    <name type="scientific">Dechloromonas aromatica (strain RCB)</name>
    <dbReference type="NCBI Taxonomy" id="159087"/>
    <lineage>
        <taxon>Bacteria</taxon>
        <taxon>Pseudomonadati</taxon>
        <taxon>Pseudomonadota</taxon>
        <taxon>Betaproteobacteria</taxon>
        <taxon>Rhodocyclales</taxon>
        <taxon>Azonexaceae</taxon>
        <taxon>Dechloromonas</taxon>
    </lineage>
</organism>
<comment type="subcellular location">
    <subcellularLocation>
        <location evidence="1">Membrane</location>
        <topology evidence="1">Multi-pass membrane protein</topology>
    </subcellularLocation>
</comment>
<dbReference type="InterPro" id="IPR000292">
    <property type="entry name" value="For/NO2_transpt"/>
</dbReference>